<gene>
    <name evidence="12" type="primary">HyBpox1</name>
</gene>
<evidence type="ECO:0000259" key="10">
    <source>
        <dbReference type="PROSITE" id="PS50873"/>
    </source>
</evidence>
<feature type="domain" description="WSC" evidence="11">
    <location>
        <begin position="939"/>
        <end position="1030"/>
    </location>
</feature>
<keyword evidence="2" id="KW-0812">Transmembrane</keyword>
<dbReference type="GO" id="GO:0020037">
    <property type="term" value="F:heme binding"/>
    <property type="evidence" value="ECO:0007669"/>
    <property type="project" value="InterPro"/>
</dbReference>
<dbReference type="InterPro" id="IPR051836">
    <property type="entry name" value="Kremen_rcpt"/>
</dbReference>
<protein>
    <submittedName>
        <fullName evidence="12">Hybrid B heme peroxidase</fullName>
        <ecNumber evidence="12">1.11.1.16</ecNumber>
    </submittedName>
</protein>
<evidence type="ECO:0000256" key="7">
    <source>
        <dbReference type="RuleBase" id="RU004241"/>
    </source>
</evidence>
<dbReference type="PROSITE" id="PS50873">
    <property type="entry name" value="PEROXIDASE_4"/>
    <property type="match status" value="1"/>
</dbReference>
<dbReference type="PROSITE" id="PS51212">
    <property type="entry name" value="WSC"/>
    <property type="match status" value="4"/>
</dbReference>
<feature type="domain" description="WSC" evidence="11">
    <location>
        <begin position="702"/>
        <end position="793"/>
    </location>
</feature>
<feature type="domain" description="Plant heme peroxidase family profile" evidence="10">
    <location>
        <begin position="107"/>
        <end position="333"/>
    </location>
</feature>
<dbReference type="PANTHER" id="PTHR24269">
    <property type="entry name" value="KREMEN PROTEIN"/>
    <property type="match status" value="1"/>
</dbReference>
<evidence type="ECO:0000313" key="12">
    <source>
        <dbReference type="EMBL" id="AWK77807.1"/>
    </source>
</evidence>
<dbReference type="Pfam" id="PF00141">
    <property type="entry name" value="peroxidase"/>
    <property type="match status" value="1"/>
</dbReference>
<dbReference type="InterPro" id="IPR010255">
    <property type="entry name" value="Haem_peroxidase_sf"/>
</dbReference>
<keyword evidence="5" id="KW-0472">Membrane</keyword>
<keyword evidence="12" id="KW-0560">Oxidoreductase</keyword>
<sequence>MRTKTLYAGLLSLAATAAKADPTWPSEVDHMEFIVYQLQGFKGSLFNDAIRPCDNEAAGPGRITASEWLRVAFHDMSTHNRFTGVGGLDASIQFELNNGENTGPGHRTSLEFYANYLTSRSSMADLIAAGVYASVRSCGGPVIPLRVGRKDATAAGPLGVPQPQNSVVTFRQQFDRMGFTNSEMIQLVACGHTLGSVHSAEFPNIVNASVGQIGLDSSNHVYDNKVVTEYLDGTTTNPLVVGPAVALNRHSDFKVFSSDGNVTLSAMADPNAYRETCRTVLQKMIEVVPPSVTLTDPVEPYSVKPVDIKLKLNNGASTLQLTGYIRLRANGFIISDVSNIVLTWKDRWGGSNCGSSGCSTTLTLRGVASGLDDNFGFFPIDVAIPAAYGISSFTLVVNFNDGTSQSYDNNGHSYPVDDAIILQIPQSCLLQTSGFLTVRALVRNDIAGVPVNLDVEYLTPRTTGTNPVPILSKETISMTEGDCAGLYTFYEATFTIPGGMSYNARVSVSAGEHADTFIKGSDLGGSCATFSKGLACGNVTEPEPTTSTSSTASSTSVPVTSASSSTIGSTSSTATASPTPVHKSAIEGYQLVGCWTEGIGARALNGAAFAYDGMTLESCMANCTGFDYWGTEYGRECYCGNSLHSTSSEAPIEDCNMLCSGDATEYCGAGNRLELYSTTATRTTTATPTPTGTLAHKPTVGDYVFVGCQTEASGGRALSGAAHADDSMTLELCASLCSGFIYFGAEYGRECYCGNSLNAGSTEAPLSECNMVCAGDQFEYCGAGNRLDLYVLANAPTVTANPTTTAAPSHQPTASPFTFVGCWTEGTNGRTLSGKTSVSGDMTVESCAAFCDGYKYFGVEYSSECYCGNTINPTSSEAPSLNDCNMLCSGNPSQYCGGPSRLDLYENEGVIVPTSPSSTSTLSTPTQPSTVIAPTAQATWTSKGCYTEATGMRALSEQTLASDNLTLELCAEFCNGYQFFGTEYSRECYCGDTLNTGSVEVSDGECSMPCAGDASQLCGAGNRLSVYEVEA</sequence>
<evidence type="ECO:0000256" key="9">
    <source>
        <dbReference type="SAM" id="SignalP"/>
    </source>
</evidence>
<dbReference type="EC" id="1.11.1.16" evidence="12"/>
<dbReference type="GO" id="GO:0052750">
    <property type="term" value="F:reactive-black-5:hydrogen-peroxide oxidoreductase activity"/>
    <property type="evidence" value="ECO:0007669"/>
    <property type="project" value="UniProtKB-EC"/>
</dbReference>
<feature type="chain" id="PRO_5015971425" evidence="9">
    <location>
        <begin position="21"/>
        <end position="1031"/>
    </location>
</feature>
<organism evidence="12">
    <name type="scientific">Thermochaetoides dissita</name>
    <dbReference type="NCBI Taxonomy" id="2588329"/>
    <lineage>
        <taxon>Eukaryota</taxon>
        <taxon>Fungi</taxon>
        <taxon>Dikarya</taxon>
        <taxon>Ascomycota</taxon>
        <taxon>Pezizomycotina</taxon>
        <taxon>Sordariomycetes</taxon>
        <taxon>Sordariomycetidae</taxon>
        <taxon>Sordariales</taxon>
        <taxon>Chaetomiaceae</taxon>
        <taxon>Thermochaetoides</taxon>
    </lineage>
</organism>
<dbReference type="InterPro" id="IPR002016">
    <property type="entry name" value="Haem_peroxidase"/>
</dbReference>
<dbReference type="GO" id="GO:0005886">
    <property type="term" value="C:plasma membrane"/>
    <property type="evidence" value="ECO:0007669"/>
    <property type="project" value="TreeGrafter"/>
</dbReference>
<comment type="subcellular location">
    <subcellularLocation>
        <location evidence="1">Membrane</location>
        <topology evidence="1">Single-pass membrane protein</topology>
    </subcellularLocation>
</comment>
<evidence type="ECO:0000256" key="2">
    <source>
        <dbReference type="ARBA" id="ARBA00022692"/>
    </source>
</evidence>
<keyword evidence="6" id="KW-0325">Glycoprotein</keyword>
<dbReference type="GO" id="GO:0006979">
    <property type="term" value="P:response to oxidative stress"/>
    <property type="evidence" value="ECO:0007669"/>
    <property type="project" value="InterPro"/>
</dbReference>
<reference evidence="12" key="1">
    <citation type="journal article" date="2018" name="Gene">
        <title>Peculiar genes for thermostable bifunctional catalase-peroxidases in Chaetomium thermophilum and their molecular evolution.</title>
        <authorList>
            <person name="Kamlarova A."/>
            <person name="Chovanova K."/>
            <person name="Zamocky M."/>
        </authorList>
    </citation>
    <scope>NUCLEOTIDE SEQUENCE</scope>
</reference>
<dbReference type="PANTHER" id="PTHR24269:SF16">
    <property type="entry name" value="PROTEIN SLG1"/>
    <property type="match status" value="1"/>
</dbReference>
<dbReference type="SUPFAM" id="SSF48113">
    <property type="entry name" value="Heme-dependent peroxidases"/>
    <property type="match status" value="1"/>
</dbReference>
<feature type="compositionally biased region" description="Low complexity" evidence="8">
    <location>
        <begin position="540"/>
        <end position="579"/>
    </location>
</feature>
<keyword evidence="12" id="KW-0575">Peroxidase</keyword>
<accession>A0A2U8JQ39</accession>
<dbReference type="FunFam" id="1.10.520.10:FF:000020">
    <property type="entry name" value="Peroxisomal ascorbate peroxidase"/>
    <property type="match status" value="1"/>
</dbReference>
<name>A0A2U8JQ39_9PEZI</name>
<dbReference type="PRINTS" id="PR00458">
    <property type="entry name" value="PEROXIDASE"/>
</dbReference>
<feature type="region of interest" description="Disordered" evidence="8">
    <location>
        <begin position="540"/>
        <end position="580"/>
    </location>
</feature>
<dbReference type="Pfam" id="PF01822">
    <property type="entry name" value="WSC"/>
    <property type="match status" value="4"/>
</dbReference>
<evidence type="ECO:0000256" key="8">
    <source>
        <dbReference type="SAM" id="MobiDB-lite"/>
    </source>
</evidence>
<dbReference type="Gene3D" id="1.10.420.10">
    <property type="entry name" value="Peroxidase, domain 2"/>
    <property type="match status" value="1"/>
</dbReference>
<keyword evidence="3 9" id="KW-0732">Signal</keyword>
<dbReference type="SMR" id="A0A2U8JQ39"/>
<evidence type="ECO:0000256" key="6">
    <source>
        <dbReference type="ARBA" id="ARBA00023180"/>
    </source>
</evidence>
<proteinExistence type="inferred from homology"/>
<dbReference type="Gene3D" id="1.10.520.10">
    <property type="match status" value="1"/>
</dbReference>
<feature type="signal peptide" evidence="9">
    <location>
        <begin position="1"/>
        <end position="20"/>
    </location>
</feature>
<dbReference type="SMART" id="SM00321">
    <property type="entry name" value="WSC"/>
    <property type="match status" value="4"/>
</dbReference>
<evidence type="ECO:0000256" key="3">
    <source>
        <dbReference type="ARBA" id="ARBA00022729"/>
    </source>
</evidence>
<comment type="similarity">
    <text evidence="7">Belongs to the peroxidase family.</text>
</comment>
<evidence type="ECO:0000256" key="4">
    <source>
        <dbReference type="ARBA" id="ARBA00022989"/>
    </source>
</evidence>
<dbReference type="AlphaFoldDB" id="A0A2U8JQ39"/>
<keyword evidence="4" id="KW-1133">Transmembrane helix</keyword>
<dbReference type="EMBL" id="MH213511">
    <property type="protein sequence ID" value="AWK77807.1"/>
    <property type="molecule type" value="Genomic_DNA"/>
</dbReference>
<feature type="domain" description="WSC" evidence="11">
    <location>
        <begin position="816"/>
        <end position="908"/>
    </location>
</feature>
<dbReference type="InterPro" id="IPR002889">
    <property type="entry name" value="WSC_carb-bd"/>
</dbReference>
<evidence type="ECO:0000256" key="5">
    <source>
        <dbReference type="ARBA" id="ARBA00023136"/>
    </source>
</evidence>
<feature type="domain" description="WSC" evidence="11">
    <location>
        <begin position="588"/>
        <end position="679"/>
    </location>
</feature>
<evidence type="ECO:0000259" key="11">
    <source>
        <dbReference type="PROSITE" id="PS51212"/>
    </source>
</evidence>
<evidence type="ECO:0000256" key="1">
    <source>
        <dbReference type="ARBA" id="ARBA00004167"/>
    </source>
</evidence>